<dbReference type="EMBL" id="BLXU01000018">
    <property type="protein sequence ID" value="GFO52851.1"/>
    <property type="molecule type" value="Genomic_DNA"/>
</dbReference>
<accession>A0A6L2ZYT4</accession>
<evidence type="ECO:0000313" key="1">
    <source>
        <dbReference type="EMBL" id="GFO52851.1"/>
    </source>
</evidence>
<dbReference type="RefSeq" id="WP_176490777.1">
    <property type="nucleotide sequence ID" value="NZ_BLXU01000018.1"/>
</dbReference>
<evidence type="ECO:0000313" key="2">
    <source>
        <dbReference type="Proteomes" id="UP000504756"/>
    </source>
</evidence>
<organism evidence="1 2">
    <name type="scientific">Lactococcus garvieae</name>
    <dbReference type="NCBI Taxonomy" id="1363"/>
    <lineage>
        <taxon>Bacteria</taxon>
        <taxon>Bacillati</taxon>
        <taxon>Bacillota</taxon>
        <taxon>Bacilli</taxon>
        <taxon>Lactobacillales</taxon>
        <taxon>Streptococcaceae</taxon>
        <taxon>Lactococcus</taxon>
    </lineage>
</organism>
<reference evidence="1 2" key="1">
    <citation type="submission" date="2020-06" db="EMBL/GenBank/DDBJ databases">
        <title>Draft genome sequence of Lactic acid bacteria from Okinawan-style tofu.</title>
        <authorList>
            <person name="Takara I."/>
            <person name="Ikematsu S."/>
        </authorList>
    </citation>
    <scope>NUCLEOTIDE SEQUENCE [LARGE SCALE GENOMIC DNA]</scope>
    <source>
        <strain evidence="2">lg38</strain>
    </source>
</reference>
<proteinExistence type="predicted"/>
<comment type="caution">
    <text evidence="1">The sequence shown here is derived from an EMBL/GenBank/DDBJ whole genome shotgun (WGS) entry which is preliminary data.</text>
</comment>
<dbReference type="AlphaFoldDB" id="A0A6L2ZYT4"/>
<sequence>MNLIVTISLVITAIFSLLNFGQLSNILTELKKFNKSAENQKVLVEIVENLTKK</sequence>
<dbReference type="Proteomes" id="UP000504756">
    <property type="component" value="Unassembled WGS sequence"/>
</dbReference>
<name>A0A6L2ZYT4_9LACT</name>
<gene>
    <name evidence="1" type="ORF">ikelab_21260</name>
</gene>
<protein>
    <submittedName>
        <fullName evidence="1">Uncharacterized protein</fullName>
    </submittedName>
</protein>